<accession>A0ABQ1K235</accession>
<keyword evidence="5 10" id="KW-0566">Pantothenate biosynthesis</keyword>
<evidence type="ECO:0000256" key="5">
    <source>
        <dbReference type="ARBA" id="ARBA00022655"/>
    </source>
</evidence>
<comment type="catalytic activity">
    <reaction evidence="9 10">
        <text>(R)-pantoate + NADP(+) = 2-dehydropantoate + NADPH + H(+)</text>
        <dbReference type="Rhea" id="RHEA:16233"/>
        <dbReference type="ChEBI" id="CHEBI:11561"/>
        <dbReference type="ChEBI" id="CHEBI:15378"/>
        <dbReference type="ChEBI" id="CHEBI:15980"/>
        <dbReference type="ChEBI" id="CHEBI:57783"/>
        <dbReference type="ChEBI" id="CHEBI:58349"/>
        <dbReference type="EC" id="1.1.1.169"/>
    </reaction>
</comment>
<feature type="domain" description="Ketopantoate reductase C-terminal" evidence="12">
    <location>
        <begin position="196"/>
        <end position="320"/>
    </location>
</feature>
<evidence type="ECO:0000256" key="9">
    <source>
        <dbReference type="ARBA" id="ARBA00048793"/>
    </source>
</evidence>
<organism evidence="13 14">
    <name type="scientific">Marinobacterium zhoushanense</name>
    <dbReference type="NCBI Taxonomy" id="1679163"/>
    <lineage>
        <taxon>Bacteria</taxon>
        <taxon>Pseudomonadati</taxon>
        <taxon>Pseudomonadota</taxon>
        <taxon>Gammaproteobacteria</taxon>
        <taxon>Oceanospirillales</taxon>
        <taxon>Oceanospirillaceae</taxon>
        <taxon>Marinobacterium</taxon>
    </lineage>
</organism>
<dbReference type="EMBL" id="BMIJ01000002">
    <property type="protein sequence ID" value="GGB85449.1"/>
    <property type="molecule type" value="Genomic_DNA"/>
</dbReference>
<dbReference type="InterPro" id="IPR050838">
    <property type="entry name" value="Ketopantoate_reductase"/>
</dbReference>
<feature type="domain" description="Ketopantoate reductase N-terminal" evidence="11">
    <location>
        <begin position="22"/>
        <end position="162"/>
    </location>
</feature>
<sequence length="325" mass="34461">MSDQSSDQANSQLADLSAQPHIAVVGAGAMGCYFGGMLIRAGHRVTLIDVNPAQIETINTRGLILDTDEGRSELKATAALAKDVDEVADLVVLFTKTLHTEAAMASIKHLLTPSTVVLSLQNGLGNAERIAKYHDSARIAVGTTLVPADLQGPGHVVSHGPSSSRMMDANTQHPKWVTTLAELFNNAGLTSEPDPDIHSVIWSKVAFNAAMNAICAVTGATPGRIGQVDASVDLARTVVHETLQAGEAKGIALDETHIWQNVEMALREHANHKPSMLQDIEHGRATEIDAINGAIVDAALQAGLDAPANRTLFQLVKLKESLARH</sequence>
<dbReference type="Gene3D" id="1.10.1040.10">
    <property type="entry name" value="N-(1-d-carboxylethyl)-l-norvaline Dehydrogenase, domain 2"/>
    <property type="match status" value="1"/>
</dbReference>
<evidence type="ECO:0000256" key="8">
    <source>
        <dbReference type="ARBA" id="ARBA00032024"/>
    </source>
</evidence>
<dbReference type="SUPFAM" id="SSF51735">
    <property type="entry name" value="NAD(P)-binding Rossmann-fold domains"/>
    <property type="match status" value="1"/>
</dbReference>
<comment type="function">
    <text evidence="10">Catalyzes the NADPH-dependent reduction of ketopantoate into pantoic acid.</text>
</comment>
<dbReference type="Proteomes" id="UP000629025">
    <property type="component" value="Unassembled WGS sequence"/>
</dbReference>
<dbReference type="InterPro" id="IPR013332">
    <property type="entry name" value="KPR_N"/>
</dbReference>
<evidence type="ECO:0000256" key="10">
    <source>
        <dbReference type="RuleBase" id="RU362068"/>
    </source>
</evidence>
<dbReference type="InterPro" id="IPR013752">
    <property type="entry name" value="KPA_reductase"/>
</dbReference>
<dbReference type="NCBIfam" id="TIGR00745">
    <property type="entry name" value="apbA_panE"/>
    <property type="match status" value="1"/>
</dbReference>
<keyword evidence="6 10" id="KW-0521">NADP</keyword>
<dbReference type="Pfam" id="PF02558">
    <property type="entry name" value="ApbA"/>
    <property type="match status" value="1"/>
</dbReference>
<dbReference type="InterPro" id="IPR036291">
    <property type="entry name" value="NAD(P)-bd_dom_sf"/>
</dbReference>
<evidence type="ECO:0000256" key="7">
    <source>
        <dbReference type="ARBA" id="ARBA00023002"/>
    </source>
</evidence>
<dbReference type="InterPro" id="IPR003710">
    <property type="entry name" value="ApbA"/>
</dbReference>
<dbReference type="InterPro" id="IPR013328">
    <property type="entry name" value="6PGD_dom2"/>
</dbReference>
<name>A0ABQ1K235_9GAMM</name>
<evidence type="ECO:0000256" key="4">
    <source>
        <dbReference type="ARBA" id="ARBA00019465"/>
    </source>
</evidence>
<dbReference type="SUPFAM" id="SSF48179">
    <property type="entry name" value="6-phosphogluconate dehydrogenase C-terminal domain-like"/>
    <property type="match status" value="1"/>
</dbReference>
<protein>
    <recommendedName>
        <fullName evidence="4 10">2-dehydropantoate 2-reductase</fullName>
        <ecNumber evidence="3 10">1.1.1.169</ecNumber>
    </recommendedName>
    <alternativeName>
        <fullName evidence="8 10">Ketopantoate reductase</fullName>
    </alternativeName>
</protein>
<evidence type="ECO:0000256" key="1">
    <source>
        <dbReference type="ARBA" id="ARBA00004994"/>
    </source>
</evidence>
<comment type="pathway">
    <text evidence="1 10">Cofactor biosynthesis; (R)-pantothenate biosynthesis; (R)-pantoate from 3-methyl-2-oxobutanoate: step 2/2.</text>
</comment>
<keyword evidence="14" id="KW-1185">Reference proteome</keyword>
<comment type="similarity">
    <text evidence="2 10">Belongs to the ketopantoate reductase family.</text>
</comment>
<evidence type="ECO:0000256" key="3">
    <source>
        <dbReference type="ARBA" id="ARBA00013014"/>
    </source>
</evidence>
<evidence type="ECO:0000259" key="11">
    <source>
        <dbReference type="Pfam" id="PF02558"/>
    </source>
</evidence>
<evidence type="ECO:0000256" key="6">
    <source>
        <dbReference type="ARBA" id="ARBA00022857"/>
    </source>
</evidence>
<evidence type="ECO:0000259" key="12">
    <source>
        <dbReference type="Pfam" id="PF08546"/>
    </source>
</evidence>
<gene>
    <name evidence="13" type="ORF">GCM10011352_09100</name>
</gene>
<dbReference type="PANTHER" id="PTHR43765">
    <property type="entry name" value="2-DEHYDROPANTOATE 2-REDUCTASE-RELATED"/>
    <property type="match status" value="1"/>
</dbReference>
<evidence type="ECO:0000256" key="2">
    <source>
        <dbReference type="ARBA" id="ARBA00007870"/>
    </source>
</evidence>
<evidence type="ECO:0000313" key="13">
    <source>
        <dbReference type="EMBL" id="GGB85449.1"/>
    </source>
</evidence>
<keyword evidence="7 10" id="KW-0560">Oxidoreductase</keyword>
<proteinExistence type="inferred from homology"/>
<reference evidence="14" key="1">
    <citation type="journal article" date="2019" name="Int. J. Syst. Evol. Microbiol.">
        <title>The Global Catalogue of Microorganisms (GCM) 10K type strain sequencing project: providing services to taxonomists for standard genome sequencing and annotation.</title>
        <authorList>
            <consortium name="The Broad Institute Genomics Platform"/>
            <consortium name="The Broad Institute Genome Sequencing Center for Infectious Disease"/>
            <person name="Wu L."/>
            <person name="Ma J."/>
        </authorList>
    </citation>
    <scope>NUCLEOTIDE SEQUENCE [LARGE SCALE GENOMIC DNA]</scope>
    <source>
        <strain evidence="14">CGMCC 1.15341</strain>
    </source>
</reference>
<dbReference type="PANTHER" id="PTHR43765:SF2">
    <property type="entry name" value="2-DEHYDROPANTOATE 2-REDUCTASE"/>
    <property type="match status" value="1"/>
</dbReference>
<dbReference type="EC" id="1.1.1.169" evidence="3 10"/>
<dbReference type="RefSeq" id="WP_188745938.1">
    <property type="nucleotide sequence ID" value="NZ_BMIJ01000002.1"/>
</dbReference>
<dbReference type="Pfam" id="PF08546">
    <property type="entry name" value="ApbA_C"/>
    <property type="match status" value="1"/>
</dbReference>
<dbReference type="Gene3D" id="3.40.50.720">
    <property type="entry name" value="NAD(P)-binding Rossmann-like Domain"/>
    <property type="match status" value="1"/>
</dbReference>
<evidence type="ECO:0000313" key="14">
    <source>
        <dbReference type="Proteomes" id="UP000629025"/>
    </source>
</evidence>
<dbReference type="InterPro" id="IPR008927">
    <property type="entry name" value="6-PGluconate_DH-like_C_sf"/>
</dbReference>
<comment type="caution">
    <text evidence="13">The sequence shown here is derived from an EMBL/GenBank/DDBJ whole genome shotgun (WGS) entry which is preliminary data.</text>
</comment>